<protein>
    <submittedName>
        <fullName evidence="1">Conserved domain protein</fullName>
    </submittedName>
</protein>
<dbReference type="Proteomes" id="UP000002938">
    <property type="component" value="Unassembled WGS sequence"/>
</dbReference>
<sequence length="40" mass="4764">MNPFEPQEDWLNKMAEEGWKLVKTSRWGYKFEACQRGAVC</sequence>
<comment type="caution">
    <text evidence="1">The sequence shown here is derived from an EMBL/GenBank/DDBJ whole genome shotgun (WGS) entry which is preliminary data.</text>
</comment>
<dbReference type="EMBL" id="ADMN01000016">
    <property type="protein sequence ID" value="EFF64849.1"/>
    <property type="molecule type" value="Genomic_DNA"/>
</dbReference>
<name>A0ABN0A511_9FIRM</name>
<gene>
    <name evidence="1" type="ORF">CUW_0671</name>
</gene>
<evidence type="ECO:0000313" key="2">
    <source>
        <dbReference type="Proteomes" id="UP000002938"/>
    </source>
</evidence>
<evidence type="ECO:0000313" key="1">
    <source>
        <dbReference type="EMBL" id="EFF64849.1"/>
    </source>
</evidence>
<reference evidence="1 2" key="1">
    <citation type="journal article" date="2011" name="J. Bacteriol.">
        <title>Draft Genome Sequence of Turicibacter sanguinis PC909, Isolated from Human Feces.</title>
        <authorList>
            <person name="Cuiv P.O."/>
            <person name="Klaassens E.S."/>
            <person name="Durkin A.S."/>
            <person name="Harkins D.M."/>
            <person name="Foster L."/>
            <person name="McCorrison J."/>
            <person name="Torralba M."/>
            <person name="Nelson K.E."/>
            <person name="Morrison M."/>
        </authorList>
    </citation>
    <scope>NUCLEOTIDE SEQUENCE [LARGE SCALE GENOMIC DNA]</scope>
    <source>
        <strain evidence="1 2">PC909</strain>
    </source>
</reference>
<dbReference type="Pfam" id="PF11193">
    <property type="entry name" value="DUF2812"/>
    <property type="match status" value="1"/>
</dbReference>
<proteinExistence type="predicted"/>
<dbReference type="InterPro" id="IPR021359">
    <property type="entry name" value="DUF2812"/>
</dbReference>
<organism evidence="1 2">
    <name type="scientific">Turicibacter sanguinis PC909</name>
    <dbReference type="NCBI Taxonomy" id="702450"/>
    <lineage>
        <taxon>Bacteria</taxon>
        <taxon>Bacillati</taxon>
        <taxon>Bacillota</taxon>
        <taxon>Erysipelotrichia</taxon>
        <taxon>Erysipelotrichales</taxon>
        <taxon>Turicibacteraceae</taxon>
        <taxon>Turicibacter</taxon>
    </lineage>
</organism>
<accession>A0ABN0A511</accession>
<keyword evidence="2" id="KW-1185">Reference proteome</keyword>